<sequence length="213" mass="22766">MTGTVHSPSAMPAQAYTPTSERRRSSVTFADDPLGRKRPSGGVWQARQGRLERWPAKEAGEIDLDDYAVEGSGTPGAREAAAGAIDGRIVDCVWKEATSSPAKMCESEQEICVSTNKPNEQVKKGLGDQASPATLAEKKAQSPRPPLDPSATATIPSPRPHATPAISFDRSKELILAEIAINRAVARYGEYIEGRYERAAEATLATPGIDLPL</sequence>
<reference evidence="2 3" key="1">
    <citation type="journal article" date="2019" name="Nat. Ecol. Evol.">
        <title>Megaphylogeny resolves global patterns of mushroom evolution.</title>
        <authorList>
            <person name="Varga T."/>
            <person name="Krizsan K."/>
            <person name="Foldi C."/>
            <person name="Dima B."/>
            <person name="Sanchez-Garcia M."/>
            <person name="Sanchez-Ramirez S."/>
            <person name="Szollosi G.J."/>
            <person name="Szarkandi J.G."/>
            <person name="Papp V."/>
            <person name="Albert L."/>
            <person name="Andreopoulos W."/>
            <person name="Angelini C."/>
            <person name="Antonin V."/>
            <person name="Barry K.W."/>
            <person name="Bougher N.L."/>
            <person name="Buchanan P."/>
            <person name="Buyck B."/>
            <person name="Bense V."/>
            <person name="Catcheside P."/>
            <person name="Chovatia M."/>
            <person name="Cooper J."/>
            <person name="Damon W."/>
            <person name="Desjardin D."/>
            <person name="Finy P."/>
            <person name="Geml J."/>
            <person name="Haridas S."/>
            <person name="Hughes K."/>
            <person name="Justo A."/>
            <person name="Karasinski D."/>
            <person name="Kautmanova I."/>
            <person name="Kiss B."/>
            <person name="Kocsube S."/>
            <person name="Kotiranta H."/>
            <person name="LaButti K.M."/>
            <person name="Lechner B.E."/>
            <person name="Liimatainen K."/>
            <person name="Lipzen A."/>
            <person name="Lukacs Z."/>
            <person name="Mihaltcheva S."/>
            <person name="Morgado L.N."/>
            <person name="Niskanen T."/>
            <person name="Noordeloos M.E."/>
            <person name="Ohm R.A."/>
            <person name="Ortiz-Santana B."/>
            <person name="Ovrebo C."/>
            <person name="Racz N."/>
            <person name="Riley R."/>
            <person name="Savchenko A."/>
            <person name="Shiryaev A."/>
            <person name="Soop K."/>
            <person name="Spirin V."/>
            <person name="Szebenyi C."/>
            <person name="Tomsovsky M."/>
            <person name="Tulloss R.E."/>
            <person name="Uehling J."/>
            <person name="Grigoriev I.V."/>
            <person name="Vagvolgyi C."/>
            <person name="Papp T."/>
            <person name="Martin F.M."/>
            <person name="Miettinen O."/>
            <person name="Hibbett D.S."/>
            <person name="Nagy L.G."/>
        </authorList>
    </citation>
    <scope>NUCLEOTIDE SEQUENCE [LARGE SCALE GENOMIC DNA]</scope>
    <source>
        <strain evidence="2 3">OMC1185</strain>
    </source>
</reference>
<accession>A0A5C3MQK3</accession>
<evidence type="ECO:0000313" key="3">
    <source>
        <dbReference type="Proteomes" id="UP000305948"/>
    </source>
</evidence>
<dbReference type="AlphaFoldDB" id="A0A5C3MQK3"/>
<evidence type="ECO:0000256" key="1">
    <source>
        <dbReference type="SAM" id="MobiDB-lite"/>
    </source>
</evidence>
<gene>
    <name evidence="2" type="ORF">OE88DRAFT_1666343</name>
</gene>
<feature type="region of interest" description="Disordered" evidence="1">
    <location>
        <begin position="1"/>
        <end position="45"/>
    </location>
</feature>
<feature type="region of interest" description="Disordered" evidence="1">
    <location>
        <begin position="116"/>
        <end position="166"/>
    </location>
</feature>
<keyword evidence="3" id="KW-1185">Reference proteome</keyword>
<dbReference type="Proteomes" id="UP000305948">
    <property type="component" value="Unassembled WGS sequence"/>
</dbReference>
<dbReference type="EMBL" id="ML213525">
    <property type="protein sequence ID" value="TFK47095.1"/>
    <property type="molecule type" value="Genomic_DNA"/>
</dbReference>
<organism evidence="2 3">
    <name type="scientific">Heliocybe sulcata</name>
    <dbReference type="NCBI Taxonomy" id="5364"/>
    <lineage>
        <taxon>Eukaryota</taxon>
        <taxon>Fungi</taxon>
        <taxon>Dikarya</taxon>
        <taxon>Basidiomycota</taxon>
        <taxon>Agaricomycotina</taxon>
        <taxon>Agaricomycetes</taxon>
        <taxon>Gloeophyllales</taxon>
        <taxon>Gloeophyllaceae</taxon>
        <taxon>Heliocybe</taxon>
    </lineage>
</organism>
<evidence type="ECO:0000313" key="2">
    <source>
        <dbReference type="EMBL" id="TFK47095.1"/>
    </source>
</evidence>
<name>A0A5C3MQK3_9AGAM</name>
<proteinExistence type="predicted"/>
<protein>
    <submittedName>
        <fullName evidence="2">Uncharacterized protein</fullName>
    </submittedName>
</protein>